<dbReference type="SUPFAM" id="SSF48403">
    <property type="entry name" value="Ankyrin repeat"/>
    <property type="match status" value="1"/>
</dbReference>
<dbReference type="EMBL" id="JBBBZM010000048">
    <property type="protein sequence ID" value="KAL0636518.1"/>
    <property type="molecule type" value="Genomic_DNA"/>
</dbReference>
<dbReference type="PROSITE" id="PS50297">
    <property type="entry name" value="ANK_REP_REGION"/>
    <property type="match status" value="4"/>
</dbReference>
<evidence type="ECO:0000256" key="3">
    <source>
        <dbReference type="PROSITE-ProRule" id="PRU00023"/>
    </source>
</evidence>
<protein>
    <submittedName>
        <fullName evidence="4">Uncharacterized protein</fullName>
    </submittedName>
</protein>
<feature type="repeat" description="ANK" evidence="3">
    <location>
        <begin position="219"/>
        <end position="251"/>
    </location>
</feature>
<feature type="repeat" description="ANK" evidence="3">
    <location>
        <begin position="85"/>
        <end position="117"/>
    </location>
</feature>
<sequence length="433" mass="48486">MEDIWHESFGMRTVLQKPPEVGLARSPKWLKKKKKAQYRRPDDTTPLRVSKQGTALHWAVDPWKEEEARLLLEKRAIDINAKDNDGQTALHVLVTQDKPEAAQLLLEYGADVNAVDNVGITPLHCAVYFKSKTVLEVLLDAGANLEAQDDNMRTPLYAAIRRNAVTPAAILLDAGAQVDPPQGAKTSLIHYATRLKRKRILALFLDRAKPANVSFKEPDGTTPLHIAAEQGQYAAVYMLVRKKADIHAQDAYGNTPLHLAAAEGKTTAVAVLCRSGANPRLKNHDGLMPDEAFVKKYEHKQVKGLPGLERLNENVNQRRARERATSRMLKIHDSMRMGDGDNWVDKFDNAKAKRTKSTRFHVKEHLSVKFEKRRQAKIIGKKGKKFRKSTDPSAAFLFTICDYEITLRKQTIGILAAKLELGRPTAHLGDLLV</sequence>
<comment type="caution">
    <text evidence="4">The sequence shown here is derived from an EMBL/GenBank/DDBJ whole genome shotgun (WGS) entry which is preliminary data.</text>
</comment>
<organism evidence="4 5">
    <name type="scientific">Discina gigas</name>
    <dbReference type="NCBI Taxonomy" id="1032678"/>
    <lineage>
        <taxon>Eukaryota</taxon>
        <taxon>Fungi</taxon>
        <taxon>Dikarya</taxon>
        <taxon>Ascomycota</taxon>
        <taxon>Pezizomycotina</taxon>
        <taxon>Pezizomycetes</taxon>
        <taxon>Pezizales</taxon>
        <taxon>Discinaceae</taxon>
        <taxon>Discina</taxon>
    </lineage>
</organism>
<evidence type="ECO:0000256" key="2">
    <source>
        <dbReference type="ARBA" id="ARBA00023043"/>
    </source>
</evidence>
<evidence type="ECO:0000313" key="4">
    <source>
        <dbReference type="EMBL" id="KAL0636518.1"/>
    </source>
</evidence>
<keyword evidence="2 3" id="KW-0040">ANK repeat</keyword>
<dbReference type="Pfam" id="PF12796">
    <property type="entry name" value="Ank_2"/>
    <property type="match status" value="2"/>
</dbReference>
<dbReference type="SMART" id="SM00248">
    <property type="entry name" value="ANK"/>
    <property type="match status" value="7"/>
</dbReference>
<dbReference type="Proteomes" id="UP001447188">
    <property type="component" value="Unassembled WGS sequence"/>
</dbReference>
<evidence type="ECO:0000256" key="1">
    <source>
        <dbReference type="ARBA" id="ARBA00022737"/>
    </source>
</evidence>
<keyword evidence="1" id="KW-0677">Repeat</keyword>
<proteinExistence type="predicted"/>
<keyword evidence="5" id="KW-1185">Reference proteome</keyword>
<dbReference type="PANTHER" id="PTHR24198:SF165">
    <property type="entry name" value="ANKYRIN REPEAT-CONTAINING PROTEIN-RELATED"/>
    <property type="match status" value="1"/>
</dbReference>
<gene>
    <name evidence="4" type="ORF">Q9L58_004470</name>
</gene>
<name>A0ABR3GKX2_9PEZI</name>
<accession>A0ABR3GKX2</accession>
<feature type="repeat" description="ANK" evidence="3">
    <location>
        <begin position="252"/>
        <end position="284"/>
    </location>
</feature>
<dbReference type="InterPro" id="IPR002110">
    <property type="entry name" value="Ankyrin_rpt"/>
</dbReference>
<feature type="repeat" description="ANK" evidence="3">
    <location>
        <begin position="118"/>
        <end position="150"/>
    </location>
</feature>
<dbReference type="PANTHER" id="PTHR24198">
    <property type="entry name" value="ANKYRIN REPEAT AND PROTEIN KINASE DOMAIN-CONTAINING PROTEIN"/>
    <property type="match status" value="1"/>
</dbReference>
<evidence type="ECO:0000313" key="5">
    <source>
        <dbReference type="Proteomes" id="UP001447188"/>
    </source>
</evidence>
<dbReference type="InterPro" id="IPR036770">
    <property type="entry name" value="Ankyrin_rpt-contain_sf"/>
</dbReference>
<dbReference type="Gene3D" id="1.25.40.20">
    <property type="entry name" value="Ankyrin repeat-containing domain"/>
    <property type="match status" value="2"/>
</dbReference>
<dbReference type="PROSITE" id="PS50088">
    <property type="entry name" value="ANK_REPEAT"/>
    <property type="match status" value="4"/>
</dbReference>
<reference evidence="4 5" key="1">
    <citation type="submission" date="2024-02" db="EMBL/GenBank/DDBJ databases">
        <title>Discinaceae phylogenomics.</title>
        <authorList>
            <person name="Dirks A.C."/>
            <person name="James T.Y."/>
        </authorList>
    </citation>
    <scope>NUCLEOTIDE SEQUENCE [LARGE SCALE GENOMIC DNA]</scope>
    <source>
        <strain evidence="4 5">ACD0624</strain>
    </source>
</reference>